<dbReference type="GO" id="GO:0005975">
    <property type="term" value="P:carbohydrate metabolic process"/>
    <property type="evidence" value="ECO:0007669"/>
    <property type="project" value="InterPro"/>
</dbReference>
<keyword evidence="1" id="KW-0520">NAD</keyword>
<keyword evidence="3" id="KW-1133">Transmembrane helix</keyword>
<dbReference type="Gene3D" id="3.40.50.720">
    <property type="entry name" value="NAD(P)-binding Rossmann-like Domain"/>
    <property type="match status" value="1"/>
</dbReference>
<keyword evidence="3" id="KW-0812">Transmembrane</keyword>
<comment type="caution">
    <text evidence="4">The sequence shown here is derived from an EMBL/GenBank/DDBJ whole genome shotgun (WGS) entry which is preliminary data.</text>
</comment>
<organism evidence="4 5">
    <name type="scientific">Vibrio maritimus</name>
    <dbReference type="NCBI Taxonomy" id="990268"/>
    <lineage>
        <taxon>Bacteria</taxon>
        <taxon>Pseudomonadati</taxon>
        <taxon>Pseudomonadota</taxon>
        <taxon>Gammaproteobacteria</taxon>
        <taxon>Vibrionales</taxon>
        <taxon>Vibrionaceae</taxon>
        <taxon>Vibrio</taxon>
    </lineage>
</organism>
<accession>A0A090TG15</accession>
<dbReference type="AlphaFoldDB" id="A0A090TG15"/>
<dbReference type="InterPro" id="IPR001088">
    <property type="entry name" value="Glyco_hydro_4"/>
</dbReference>
<sequence length="106" mass="12242">MKKEFSVVIAGGGSTFTPGIVMMLLENQERFPIRKLKFYDNFAQRQETIAEACKILLKERAPHIEFSYTTDPEEAFTDIDFCMAHIRAGLYAMREQDEKIPLRHAV</sequence>
<dbReference type="SUPFAM" id="SSF51735">
    <property type="entry name" value="NAD(P)-binding Rossmann-fold domains"/>
    <property type="match status" value="1"/>
</dbReference>
<dbReference type="PRINTS" id="PR00732">
    <property type="entry name" value="GLHYDRLASE4"/>
</dbReference>
<dbReference type="EMBL" id="BBMT01000031">
    <property type="protein sequence ID" value="GAL38238.1"/>
    <property type="molecule type" value="Genomic_DNA"/>
</dbReference>
<keyword evidence="5" id="KW-1185">Reference proteome</keyword>
<dbReference type="InterPro" id="IPR036291">
    <property type="entry name" value="NAD(P)-bd_dom_sf"/>
</dbReference>
<evidence type="ECO:0000256" key="3">
    <source>
        <dbReference type="SAM" id="Phobius"/>
    </source>
</evidence>
<keyword evidence="3" id="KW-0472">Membrane</keyword>
<dbReference type="Proteomes" id="UP000029224">
    <property type="component" value="Unassembled WGS sequence"/>
</dbReference>
<dbReference type="PANTHER" id="PTHR32092">
    <property type="entry name" value="6-PHOSPHO-BETA-GLUCOSIDASE-RELATED"/>
    <property type="match status" value="1"/>
</dbReference>
<gene>
    <name evidence="4" type="ORF">JCM19240_3301</name>
</gene>
<keyword evidence="4" id="KW-0326">Glycosidase</keyword>
<reference evidence="4 5" key="2">
    <citation type="submission" date="2014-09" db="EMBL/GenBank/DDBJ databases">
        <authorList>
            <consortium name="NBRP consortium"/>
            <person name="Sawabe T."/>
            <person name="Meirelles P."/>
            <person name="Nakanishi M."/>
            <person name="Sayaka M."/>
            <person name="Hattori M."/>
            <person name="Ohkuma M."/>
        </authorList>
    </citation>
    <scope>NUCLEOTIDE SEQUENCE [LARGE SCALE GENOMIC DNA]</scope>
    <source>
        <strain evidence="4 5">JCM 19240</strain>
    </source>
</reference>
<name>A0A090TG15_9VIBR</name>
<dbReference type="EC" id="3.2.1.122" evidence="4"/>
<evidence type="ECO:0000256" key="2">
    <source>
        <dbReference type="PIRSR" id="PIRSR601088-2"/>
    </source>
</evidence>
<evidence type="ECO:0000256" key="1">
    <source>
        <dbReference type="ARBA" id="ARBA00023027"/>
    </source>
</evidence>
<keyword evidence="4" id="KW-0378">Hydrolase</keyword>
<dbReference type="Pfam" id="PF02056">
    <property type="entry name" value="Glyco_hydro_4"/>
    <property type="match status" value="1"/>
</dbReference>
<protein>
    <submittedName>
        <fullName evidence="4">Maltose-6'-phosphate glucosidase</fullName>
        <ecNumber evidence="4">3.2.1.122</ecNumber>
    </submittedName>
</protein>
<proteinExistence type="predicted"/>
<feature type="transmembrane region" description="Helical" evidence="3">
    <location>
        <begin position="6"/>
        <end position="25"/>
    </location>
</feature>
<dbReference type="GO" id="GO:0050081">
    <property type="term" value="F:maltose-6'-phosphate glucosidase activity"/>
    <property type="evidence" value="ECO:0007669"/>
    <property type="project" value="UniProtKB-EC"/>
</dbReference>
<dbReference type="PANTHER" id="PTHR32092:SF14">
    <property type="entry name" value="MALTOSE-6'-PHOSPHATE GLUCOSIDASE"/>
    <property type="match status" value="1"/>
</dbReference>
<feature type="binding site" evidence="2">
    <location>
        <position position="94"/>
    </location>
    <ligand>
        <name>substrate</name>
    </ligand>
</feature>
<reference evidence="4 5" key="1">
    <citation type="submission" date="2014-09" db="EMBL/GenBank/DDBJ databases">
        <title>Vibrio maritimus JCM 19240. (C210) whole genome shotgun sequence.</title>
        <authorList>
            <person name="Sawabe T."/>
            <person name="Meirelles P."/>
            <person name="Nakanishi M."/>
            <person name="Sayaka M."/>
            <person name="Hattori M."/>
            <person name="Ohkuma M."/>
        </authorList>
    </citation>
    <scope>NUCLEOTIDE SEQUENCE [LARGE SCALE GENOMIC DNA]</scope>
    <source>
        <strain evidence="4 5">JCM 19240</strain>
    </source>
</reference>
<evidence type="ECO:0000313" key="5">
    <source>
        <dbReference type="Proteomes" id="UP000029224"/>
    </source>
</evidence>
<evidence type="ECO:0000313" key="4">
    <source>
        <dbReference type="EMBL" id="GAL38238.1"/>
    </source>
</evidence>